<dbReference type="InterPro" id="IPR036396">
    <property type="entry name" value="Cyt_P450_sf"/>
</dbReference>
<evidence type="ECO:0000313" key="10">
    <source>
        <dbReference type="Proteomes" id="UP001295740"/>
    </source>
</evidence>
<keyword evidence="8" id="KW-0812">Transmembrane</keyword>
<dbReference type="Gene3D" id="1.10.630.10">
    <property type="entry name" value="Cytochrome P450"/>
    <property type="match status" value="1"/>
</dbReference>
<keyword evidence="6" id="KW-0560">Oxidoreductase</keyword>
<keyword evidence="6" id="KW-0503">Monooxygenase</keyword>
<dbReference type="PRINTS" id="PR00465">
    <property type="entry name" value="EP450IV"/>
</dbReference>
<evidence type="ECO:0000256" key="2">
    <source>
        <dbReference type="ARBA" id="ARBA00010617"/>
    </source>
</evidence>
<dbReference type="InterPro" id="IPR050529">
    <property type="entry name" value="CYP450_sterol_14alpha_dmase"/>
</dbReference>
<organism evidence="9 10">
    <name type="scientific">Anthostomella pinea</name>
    <dbReference type="NCBI Taxonomy" id="933095"/>
    <lineage>
        <taxon>Eukaryota</taxon>
        <taxon>Fungi</taxon>
        <taxon>Dikarya</taxon>
        <taxon>Ascomycota</taxon>
        <taxon>Pezizomycotina</taxon>
        <taxon>Sordariomycetes</taxon>
        <taxon>Xylariomycetidae</taxon>
        <taxon>Xylariales</taxon>
        <taxon>Xylariaceae</taxon>
        <taxon>Anthostomella</taxon>
    </lineage>
</organism>
<comment type="caution">
    <text evidence="9">The sequence shown here is derived from an EMBL/GenBank/DDBJ whole genome shotgun (WGS) entry which is preliminary data.</text>
</comment>
<keyword evidence="3 7" id="KW-0349">Heme</keyword>
<dbReference type="GO" id="GO:0020037">
    <property type="term" value="F:heme binding"/>
    <property type="evidence" value="ECO:0007669"/>
    <property type="project" value="InterPro"/>
</dbReference>
<feature type="binding site" description="axial binding residue" evidence="7">
    <location>
        <position position="487"/>
    </location>
    <ligand>
        <name>heme</name>
        <dbReference type="ChEBI" id="CHEBI:30413"/>
    </ligand>
    <ligandPart>
        <name>Fe</name>
        <dbReference type="ChEBI" id="CHEBI:18248"/>
    </ligandPart>
</feature>
<dbReference type="PANTHER" id="PTHR24304">
    <property type="entry name" value="CYTOCHROME P450 FAMILY 7"/>
    <property type="match status" value="1"/>
</dbReference>
<dbReference type="AlphaFoldDB" id="A0AAI8V7Z8"/>
<keyword evidence="4 7" id="KW-0479">Metal-binding</keyword>
<dbReference type="GO" id="GO:0016705">
    <property type="term" value="F:oxidoreductase activity, acting on paired donors, with incorporation or reduction of molecular oxygen"/>
    <property type="evidence" value="ECO:0007669"/>
    <property type="project" value="InterPro"/>
</dbReference>
<evidence type="ECO:0000256" key="6">
    <source>
        <dbReference type="ARBA" id="ARBA00023033"/>
    </source>
</evidence>
<dbReference type="GO" id="GO:0005506">
    <property type="term" value="F:iron ion binding"/>
    <property type="evidence" value="ECO:0007669"/>
    <property type="project" value="InterPro"/>
</dbReference>
<keyword evidence="5 7" id="KW-0408">Iron</keyword>
<gene>
    <name evidence="9" type="ORF">KHLLAP_LOCUS483</name>
</gene>
<evidence type="ECO:0000256" key="8">
    <source>
        <dbReference type="SAM" id="Phobius"/>
    </source>
</evidence>
<dbReference type="GO" id="GO:0008395">
    <property type="term" value="F:steroid hydroxylase activity"/>
    <property type="evidence" value="ECO:0007669"/>
    <property type="project" value="TreeGrafter"/>
</dbReference>
<evidence type="ECO:0000313" key="9">
    <source>
        <dbReference type="EMBL" id="CAJ2500015.1"/>
    </source>
</evidence>
<keyword evidence="10" id="KW-1185">Reference proteome</keyword>
<dbReference type="InterPro" id="IPR002403">
    <property type="entry name" value="Cyt_P450_E_grp-IV"/>
</dbReference>
<evidence type="ECO:0000256" key="1">
    <source>
        <dbReference type="ARBA" id="ARBA00001971"/>
    </source>
</evidence>
<dbReference type="SUPFAM" id="SSF48264">
    <property type="entry name" value="Cytochrome P450"/>
    <property type="match status" value="1"/>
</dbReference>
<dbReference type="Proteomes" id="UP001295740">
    <property type="component" value="Unassembled WGS sequence"/>
</dbReference>
<dbReference type="CDD" id="cd11040">
    <property type="entry name" value="CYP7_CYP8-like"/>
    <property type="match status" value="1"/>
</dbReference>
<keyword evidence="8" id="KW-0472">Membrane</keyword>
<sequence>MDRSQAVASQLRDWTGIQSPIFLLAVLSSAVLAALILRSRAPKQPPWLPETIPFVSNTYDFVINQKRFLERSGRLLEKNSIIRFNLGTVPVYLIVGARNIQTLFKPSTKIGSEALMTEIIFPMIIGMPKHEVDRFKGDVTGRAKNPNPGTESTPAEQRLWHANHHIYTEYLARTKSTNRLTEIYHKNLVGKLDSHPVGEWVTLGLVDFCRNQMGKAATEALFGPKIFELNPDLLEAFWDFEAAVGPLFRGVPSWWNPKPYRDRERYFGMVENYLAAAFANFDWSKRGELDWDPHFGAAVLREIAKWLKDEGFADRTAAASIAQFVFAANANTIPITSWCLMEAVHDPKLFKDLREEVQQAVVVDPETGKTSVDVAKLVALPLLQSVYVETLRMHMSFNIVRAVNEPIAMDGYEIGKGSQIQAPMQLAHLDEAVWGVPEHPASEFWAERHVKYVESKDEKGGTVWKREFVMAGRPSSFFPYGGGQPVCPGRHFSKQEIMLTLGLIIAKFNVEFVEWTKMDGSPSDRPAQDNADYVGAEAMPPDRDMKVRWKKLW</sequence>
<evidence type="ECO:0000256" key="4">
    <source>
        <dbReference type="ARBA" id="ARBA00022723"/>
    </source>
</evidence>
<feature type="transmembrane region" description="Helical" evidence="8">
    <location>
        <begin position="20"/>
        <end position="37"/>
    </location>
</feature>
<comment type="similarity">
    <text evidence="2">Belongs to the cytochrome P450 family.</text>
</comment>
<dbReference type="InterPro" id="IPR001128">
    <property type="entry name" value="Cyt_P450"/>
</dbReference>
<keyword evidence="8" id="KW-1133">Transmembrane helix</keyword>
<accession>A0AAI8V7Z8</accession>
<name>A0AAI8V7Z8_9PEZI</name>
<comment type="cofactor">
    <cofactor evidence="1 7">
        <name>heme</name>
        <dbReference type="ChEBI" id="CHEBI:30413"/>
    </cofactor>
</comment>
<dbReference type="Pfam" id="PF00067">
    <property type="entry name" value="p450"/>
    <property type="match status" value="1"/>
</dbReference>
<proteinExistence type="inferred from homology"/>
<evidence type="ECO:0000256" key="3">
    <source>
        <dbReference type="ARBA" id="ARBA00022617"/>
    </source>
</evidence>
<evidence type="ECO:0000256" key="7">
    <source>
        <dbReference type="PIRSR" id="PIRSR602403-1"/>
    </source>
</evidence>
<dbReference type="PANTHER" id="PTHR24304:SF2">
    <property type="entry name" value="24-HYDROXYCHOLESTEROL 7-ALPHA-HYDROXYLASE"/>
    <property type="match status" value="1"/>
</dbReference>
<protein>
    <submittedName>
        <fullName evidence="9">Uu.00g028680.m01.CDS01</fullName>
    </submittedName>
</protein>
<dbReference type="EMBL" id="CAUWAG010000003">
    <property type="protein sequence ID" value="CAJ2500015.1"/>
    <property type="molecule type" value="Genomic_DNA"/>
</dbReference>
<reference evidence="9" key="1">
    <citation type="submission" date="2023-10" db="EMBL/GenBank/DDBJ databases">
        <authorList>
            <person name="Hackl T."/>
        </authorList>
    </citation>
    <scope>NUCLEOTIDE SEQUENCE</scope>
</reference>
<evidence type="ECO:0000256" key="5">
    <source>
        <dbReference type="ARBA" id="ARBA00023004"/>
    </source>
</evidence>